<organism evidence="3 4">
    <name type="scientific">Lucifera butyrica</name>
    <dbReference type="NCBI Taxonomy" id="1351585"/>
    <lineage>
        <taxon>Bacteria</taxon>
        <taxon>Bacillati</taxon>
        <taxon>Bacillota</taxon>
        <taxon>Negativicutes</taxon>
        <taxon>Veillonellales</taxon>
        <taxon>Veillonellaceae</taxon>
        <taxon>Lucifera</taxon>
    </lineage>
</organism>
<keyword evidence="1" id="KW-0175">Coiled coil</keyword>
<keyword evidence="2" id="KW-1133">Transmembrane helix</keyword>
<keyword evidence="4" id="KW-1185">Reference proteome</keyword>
<evidence type="ECO:0000256" key="2">
    <source>
        <dbReference type="SAM" id="Phobius"/>
    </source>
</evidence>
<feature type="transmembrane region" description="Helical" evidence="2">
    <location>
        <begin position="15"/>
        <end position="36"/>
    </location>
</feature>
<dbReference type="OrthoDB" id="5244042at2"/>
<evidence type="ECO:0000313" key="3">
    <source>
        <dbReference type="EMBL" id="VBB07497.1"/>
    </source>
</evidence>
<protein>
    <recommendedName>
        <fullName evidence="5">DUF4446 domain-containing protein</fullName>
    </recommendedName>
</protein>
<evidence type="ECO:0000313" key="4">
    <source>
        <dbReference type="Proteomes" id="UP000277811"/>
    </source>
</evidence>
<keyword evidence="2" id="KW-0812">Transmembrane</keyword>
<dbReference type="EMBL" id="UPPP01000075">
    <property type="protein sequence ID" value="VBB07497.1"/>
    <property type="molecule type" value="Genomic_DNA"/>
</dbReference>
<evidence type="ECO:0008006" key="5">
    <source>
        <dbReference type="Google" id="ProtNLM"/>
    </source>
</evidence>
<feature type="coiled-coil region" evidence="1">
    <location>
        <begin position="63"/>
        <end position="97"/>
    </location>
</feature>
<dbReference type="Proteomes" id="UP000277811">
    <property type="component" value="Unassembled WGS sequence"/>
</dbReference>
<proteinExistence type="predicted"/>
<keyword evidence="2" id="KW-0472">Membrane</keyword>
<dbReference type="Pfam" id="PF14584">
    <property type="entry name" value="DUF4446"/>
    <property type="match status" value="1"/>
</dbReference>
<sequence>MGAGMQLTTLIMNNLQYILLIMTIFILMALIIFININIKLSKMNRRYQKMMQGMDGSNLENILVKQMEEVRKAMNQVEELTRALKRLETVARHSVQKIGVVRFNAFEDTGSDLSYAVALLDGENNGVVLSSIFGRNESRDYAKPIVGGSSSYFLTEEEKRALMQAQGGIQEQK</sequence>
<dbReference type="AlphaFoldDB" id="A0A498R970"/>
<evidence type="ECO:0000256" key="1">
    <source>
        <dbReference type="SAM" id="Coils"/>
    </source>
</evidence>
<name>A0A498R970_9FIRM</name>
<reference evidence="3 4" key="1">
    <citation type="submission" date="2018-06" db="EMBL/GenBank/DDBJ databases">
        <authorList>
            <person name="Strepis N."/>
        </authorList>
    </citation>
    <scope>NUCLEOTIDE SEQUENCE [LARGE SCALE GENOMIC DNA]</scope>
    <source>
        <strain evidence="3">LUCI</strain>
    </source>
</reference>
<accession>A0A498R970</accession>
<gene>
    <name evidence="3" type="ORF">LUCI_2746</name>
</gene>
<dbReference type="InterPro" id="IPR027981">
    <property type="entry name" value="DUF4446"/>
</dbReference>